<comment type="caution">
    <text evidence="9">The sequence shown here is derived from an EMBL/GenBank/DDBJ whole genome shotgun (WGS) entry which is preliminary data.</text>
</comment>
<dbReference type="CDD" id="cd02440">
    <property type="entry name" value="AdoMet_MTases"/>
    <property type="match status" value="1"/>
</dbReference>
<dbReference type="GO" id="GO:0032259">
    <property type="term" value="P:methylation"/>
    <property type="evidence" value="ECO:0007669"/>
    <property type="project" value="UniProtKB-KW"/>
</dbReference>
<evidence type="ECO:0000313" key="9">
    <source>
        <dbReference type="EMBL" id="KAJ8904885.1"/>
    </source>
</evidence>
<keyword evidence="5" id="KW-0963">Cytoplasm</keyword>
<dbReference type="Gene3D" id="3.40.50.150">
    <property type="entry name" value="Vaccinia Virus protein VP39"/>
    <property type="match status" value="1"/>
</dbReference>
<comment type="subcellular location">
    <subcellularLocation>
        <location evidence="2">Cytoplasm</location>
    </subcellularLocation>
    <subcellularLocation>
        <location evidence="1">Nucleus</location>
    </subcellularLocation>
</comment>
<dbReference type="InterPro" id="IPR029063">
    <property type="entry name" value="SAM-dependent_MTases_sf"/>
</dbReference>
<evidence type="ECO:0000256" key="5">
    <source>
        <dbReference type="ARBA" id="ARBA00022490"/>
    </source>
</evidence>
<dbReference type="SUPFAM" id="SSF53335">
    <property type="entry name" value="S-adenosyl-L-methionine-dependent methyltransferases"/>
    <property type="match status" value="1"/>
</dbReference>
<sequence>MELFIASDVGALLSRKNGHPRQRGGRLERYRLWALNVPATKVEIVAVGDWEIALRVPRDKNKLLEDYIEWNLEDLSPGESERVPYWADLWPSALVLSNEIICRRSEFQGSLVLEIGCGLGLCGMAAALAGAESVLLSDNDPLAVDVARMNAENNSRILPEATVEHRILDWRAPAAWPRDFDIVIAADVLYEPSFADDIANLLPLVLKKGGRLLLADPFIRPHREYFLDSLRTQGKWKDIRKTTVSQQSQNIVFVTAVLG</sequence>
<dbReference type="GO" id="GO:0005634">
    <property type="term" value="C:nucleus"/>
    <property type="evidence" value="ECO:0007669"/>
    <property type="project" value="UniProtKB-SubCell"/>
</dbReference>
<dbReference type="GO" id="GO:0018025">
    <property type="term" value="F:calmodulin-lysine N-methyltransferase activity"/>
    <property type="evidence" value="ECO:0007669"/>
    <property type="project" value="UniProtKB-EC"/>
</dbReference>
<keyword evidence="7" id="KW-0808">Transferase</keyword>
<evidence type="ECO:0000256" key="6">
    <source>
        <dbReference type="ARBA" id="ARBA00022603"/>
    </source>
</evidence>
<evidence type="ECO:0000256" key="1">
    <source>
        <dbReference type="ARBA" id="ARBA00004123"/>
    </source>
</evidence>
<dbReference type="Pfam" id="PF10294">
    <property type="entry name" value="Methyltransf_16"/>
    <property type="match status" value="1"/>
</dbReference>
<evidence type="ECO:0000256" key="7">
    <source>
        <dbReference type="ARBA" id="ARBA00022679"/>
    </source>
</evidence>
<dbReference type="GO" id="GO:0005737">
    <property type="term" value="C:cytoplasm"/>
    <property type="evidence" value="ECO:0007669"/>
    <property type="project" value="UniProtKB-SubCell"/>
</dbReference>
<evidence type="ECO:0000256" key="8">
    <source>
        <dbReference type="ARBA" id="ARBA00023242"/>
    </source>
</evidence>
<proteinExistence type="predicted"/>
<organism evidence="9 10">
    <name type="scientific">Rhodosorus marinus</name>
    <dbReference type="NCBI Taxonomy" id="101924"/>
    <lineage>
        <taxon>Eukaryota</taxon>
        <taxon>Rhodophyta</taxon>
        <taxon>Stylonematophyceae</taxon>
        <taxon>Stylonematales</taxon>
        <taxon>Stylonemataceae</taxon>
        <taxon>Rhodosorus</taxon>
    </lineage>
</organism>
<dbReference type="InterPro" id="IPR025800">
    <property type="entry name" value="CaM-Lys-N-MeTrfase"/>
</dbReference>
<evidence type="ECO:0000256" key="3">
    <source>
        <dbReference type="ARBA" id="ARBA00011914"/>
    </source>
</evidence>
<dbReference type="AlphaFoldDB" id="A0AAV8UQN9"/>
<keyword evidence="8" id="KW-0539">Nucleus</keyword>
<dbReference type="PANTHER" id="PTHR13539:SF3">
    <property type="entry name" value="CALMODULIN-LYSINE N-METHYLTRANSFERASE"/>
    <property type="match status" value="1"/>
</dbReference>
<name>A0AAV8UQN9_9RHOD</name>
<dbReference type="Proteomes" id="UP001157974">
    <property type="component" value="Unassembled WGS sequence"/>
</dbReference>
<accession>A0AAV8UQN9</accession>
<evidence type="ECO:0000256" key="2">
    <source>
        <dbReference type="ARBA" id="ARBA00004496"/>
    </source>
</evidence>
<gene>
    <name evidence="9" type="ORF">NDN08_001399</name>
</gene>
<evidence type="ECO:0000313" key="10">
    <source>
        <dbReference type="Proteomes" id="UP001157974"/>
    </source>
</evidence>
<dbReference type="InterPro" id="IPR019410">
    <property type="entry name" value="Methyltransf_16"/>
</dbReference>
<keyword evidence="10" id="KW-1185">Reference proteome</keyword>
<evidence type="ECO:0000256" key="4">
    <source>
        <dbReference type="ARBA" id="ARBA00020594"/>
    </source>
</evidence>
<dbReference type="EC" id="2.1.1.60" evidence="3"/>
<dbReference type="EMBL" id="JAMWBK010000005">
    <property type="protein sequence ID" value="KAJ8904885.1"/>
    <property type="molecule type" value="Genomic_DNA"/>
</dbReference>
<keyword evidence="6" id="KW-0489">Methyltransferase</keyword>
<reference evidence="9 10" key="1">
    <citation type="journal article" date="2023" name="Nat. Commun.">
        <title>Origin of minicircular mitochondrial genomes in red algae.</title>
        <authorList>
            <person name="Lee Y."/>
            <person name="Cho C.H."/>
            <person name="Lee Y.M."/>
            <person name="Park S.I."/>
            <person name="Yang J.H."/>
            <person name="West J.A."/>
            <person name="Bhattacharya D."/>
            <person name="Yoon H.S."/>
        </authorList>
    </citation>
    <scope>NUCLEOTIDE SEQUENCE [LARGE SCALE GENOMIC DNA]</scope>
    <source>
        <strain evidence="9 10">CCMP1338</strain>
        <tissue evidence="9">Whole cell</tissue>
    </source>
</reference>
<protein>
    <recommendedName>
        <fullName evidence="4">Calmodulin-lysine N-methyltransferase</fullName>
        <ecNumber evidence="3">2.1.1.60</ecNumber>
    </recommendedName>
</protein>
<dbReference type="PANTHER" id="PTHR13539">
    <property type="entry name" value="CALMODULIN-LYSINE N-METHYLTRANSFERASE"/>
    <property type="match status" value="1"/>
</dbReference>